<dbReference type="AlphaFoldDB" id="A0A366E401"/>
<evidence type="ECO:0000313" key="2">
    <source>
        <dbReference type="EMBL" id="RBO97101.1"/>
    </source>
</evidence>
<reference evidence="2 3" key="1">
    <citation type="submission" date="2018-06" db="EMBL/GenBank/DDBJ databases">
        <title>Genomic Encyclopedia of Type Strains, Phase IV (KMG-IV): sequencing the most valuable type-strain genomes for metagenomic binning, comparative biology and taxonomic classification.</title>
        <authorList>
            <person name="Goeker M."/>
        </authorList>
    </citation>
    <scope>NUCLEOTIDE SEQUENCE [LARGE SCALE GENOMIC DNA]</scope>
    <source>
        <strain evidence="2 3">DSM 15140</strain>
    </source>
</reference>
<evidence type="ECO:0000313" key="3">
    <source>
        <dbReference type="Proteomes" id="UP000252254"/>
    </source>
</evidence>
<feature type="domain" description="Firmicutes EssC N-terminal" evidence="1">
    <location>
        <begin position="7"/>
        <end position="110"/>
    </location>
</feature>
<dbReference type="Proteomes" id="UP000252254">
    <property type="component" value="Unassembled WGS sequence"/>
</dbReference>
<name>A0A366E401_9BACI</name>
<organism evidence="2 3">
    <name type="scientific">Paraliobacillus ryukyuensis</name>
    <dbReference type="NCBI Taxonomy" id="200904"/>
    <lineage>
        <taxon>Bacteria</taxon>
        <taxon>Bacillati</taxon>
        <taxon>Bacillota</taxon>
        <taxon>Bacilli</taxon>
        <taxon>Bacillales</taxon>
        <taxon>Bacillaceae</taxon>
        <taxon>Paraliobacillus</taxon>
    </lineage>
</organism>
<evidence type="ECO:0000259" key="1">
    <source>
        <dbReference type="Pfam" id="PF12538"/>
    </source>
</evidence>
<accession>A0A366E401</accession>
<dbReference type="Pfam" id="PF12538">
    <property type="entry name" value="FtsK_SpoIIIE_N"/>
    <property type="match status" value="1"/>
</dbReference>
<keyword evidence="3" id="KW-1185">Reference proteome</keyword>
<comment type="caution">
    <text evidence="2">The sequence shown here is derived from an EMBL/GenBank/DDBJ whole genome shotgun (WGS) entry which is preliminary data.</text>
</comment>
<proteinExistence type="predicted"/>
<dbReference type="InterPro" id="IPR022206">
    <property type="entry name" value="Firmicutes_EssC_N"/>
</dbReference>
<protein>
    <submittedName>
        <fullName evidence="2">Chromosome translocation FtsK/SpoIIIE family protein</fullName>
    </submittedName>
</protein>
<gene>
    <name evidence="2" type="ORF">DES48_10717</name>
</gene>
<dbReference type="EMBL" id="QNRI01000007">
    <property type="protein sequence ID" value="RBO97101.1"/>
    <property type="molecule type" value="Genomic_DNA"/>
</dbReference>
<sequence length="157" mass="17692">MTNKTIIVTDGEHLHKTELPAESIKNFTIGSRLKDHITFPTLEQSFSVAWDGSDCYIENELLKKELHISLSDGKEIIFYLCDSDISYVLDTANKSSVIISPYHYDDIEIEKIDAVVFLLRESNGFSLEVHNGKVFLNASSIKKSGFVKEGDQLFLMG</sequence>